<reference evidence="2 3" key="1">
    <citation type="submission" date="2016-08" db="EMBL/GenBank/DDBJ databases">
        <title>The complete genome of Streptomyces subrutilus 10-1-1.</title>
        <authorList>
            <person name="Chen X."/>
        </authorList>
    </citation>
    <scope>NUCLEOTIDE SEQUENCE [LARGE SCALE GENOMIC DNA]</scope>
    <source>
        <strain evidence="2 3">10-1-1</strain>
    </source>
</reference>
<comment type="caution">
    <text evidence="2">The sequence shown here is derived from an EMBL/GenBank/DDBJ whole genome shotgun (WGS) entry which is preliminary data.</text>
</comment>
<dbReference type="EMBL" id="MEHK01000001">
    <property type="protein sequence ID" value="OEJ32423.1"/>
    <property type="molecule type" value="Genomic_DNA"/>
</dbReference>
<accession>A0A1E5PSD5</accession>
<proteinExistence type="predicted"/>
<dbReference type="AlphaFoldDB" id="A0A1E5PSD5"/>
<dbReference type="OrthoDB" id="3528632at2"/>
<evidence type="ECO:0000313" key="2">
    <source>
        <dbReference type="EMBL" id="OEJ32423.1"/>
    </source>
</evidence>
<protein>
    <submittedName>
        <fullName evidence="2">Uncharacterized protein</fullName>
    </submittedName>
</protein>
<evidence type="ECO:0000256" key="1">
    <source>
        <dbReference type="SAM" id="Phobius"/>
    </source>
</evidence>
<gene>
    <name evidence="2" type="ORF">BGK67_14775</name>
</gene>
<feature type="transmembrane region" description="Helical" evidence="1">
    <location>
        <begin position="48"/>
        <end position="66"/>
    </location>
</feature>
<organism evidence="2 3">
    <name type="scientific">Streptomyces subrutilus</name>
    <dbReference type="NCBI Taxonomy" id="36818"/>
    <lineage>
        <taxon>Bacteria</taxon>
        <taxon>Bacillati</taxon>
        <taxon>Actinomycetota</taxon>
        <taxon>Actinomycetes</taxon>
        <taxon>Kitasatosporales</taxon>
        <taxon>Streptomycetaceae</taxon>
        <taxon>Streptomyces</taxon>
    </lineage>
</organism>
<dbReference type="Proteomes" id="UP000095705">
    <property type="component" value="Unassembled WGS sequence"/>
</dbReference>
<dbReference type="Pfam" id="PF19744">
    <property type="entry name" value="DUF6232"/>
    <property type="match status" value="1"/>
</dbReference>
<keyword evidence="3" id="KW-1185">Reference proteome</keyword>
<sequence>MAPSQSTVQVRVHEGVLWVDGEAYPLRNISHVGQRVLEVDKGAAWRKFIARALVTLVIGGIVSAAAGEIGVVLLVVVLGLLIWQLVTVIGKPPLYGLVLNTSGTQRDAVWSTERSEIQALVMEITKAIGRPDTAQVVYNVKHAVMGDHIEQYGAGSIGRAQHSGSGNIGSR</sequence>
<keyword evidence="1" id="KW-0812">Transmembrane</keyword>
<dbReference type="STRING" id="36818.BGK67_14775"/>
<keyword evidence="1" id="KW-0472">Membrane</keyword>
<name>A0A1E5PSD5_9ACTN</name>
<dbReference type="InterPro" id="IPR045629">
    <property type="entry name" value="DUF6232"/>
</dbReference>
<evidence type="ECO:0000313" key="3">
    <source>
        <dbReference type="Proteomes" id="UP000095705"/>
    </source>
</evidence>
<keyword evidence="1" id="KW-1133">Transmembrane helix</keyword>